<evidence type="ECO:0000256" key="1">
    <source>
        <dbReference type="SAM" id="SignalP"/>
    </source>
</evidence>
<evidence type="ECO:0000313" key="2">
    <source>
        <dbReference type="EMBL" id="MQN84358.1"/>
    </source>
</evidence>
<organism evidence="2 3">
    <name type="scientific">Segatella copri</name>
    <dbReference type="NCBI Taxonomy" id="165179"/>
    <lineage>
        <taxon>Bacteria</taxon>
        <taxon>Pseudomonadati</taxon>
        <taxon>Bacteroidota</taxon>
        <taxon>Bacteroidia</taxon>
        <taxon>Bacteroidales</taxon>
        <taxon>Prevotellaceae</taxon>
        <taxon>Segatella</taxon>
    </lineage>
</organism>
<evidence type="ECO:0000313" key="3">
    <source>
        <dbReference type="Proteomes" id="UP000421408"/>
    </source>
</evidence>
<dbReference type="Proteomes" id="UP000421408">
    <property type="component" value="Unassembled WGS sequence"/>
</dbReference>
<name>A0AA90UXR9_9BACT</name>
<dbReference type="RefSeq" id="WP_153119140.1">
    <property type="nucleotide sequence ID" value="NZ_VZCC01000071.1"/>
</dbReference>
<feature type="signal peptide" evidence="1">
    <location>
        <begin position="1"/>
        <end position="19"/>
    </location>
</feature>
<accession>A0AA90UXR9</accession>
<comment type="caution">
    <text evidence="2">The sequence shown here is derived from an EMBL/GenBank/DDBJ whole genome shotgun (WGS) entry which is preliminary data.</text>
</comment>
<keyword evidence="1" id="KW-0732">Signal</keyword>
<sequence>MKRLIFFITLLWGATSLFAQDDNLIYKFKGVSFEPSKDMFITLALQSNDSIKDAAFLSDIFDNNQNYIRAGYDEMLFEKILGALAERVQFQQKSLAMGTQLVTQAINQGVATYQKARAEEKAIEAQKQAERKAFMEKAKAKNHQKAIEFENMTKNGSVNRTSTPDLYNHKPINISDLYTADGDYDAALQMEAQIHGEAYVRQKVKERRNNAIAQSKNSTDINKPIEYEKVITAVTESRTQLYIKIKVGYIIGYSRGLNQLGKHDWTFVPNVSYTKTFQNREFAYTANVGGTRIYFNL</sequence>
<reference evidence="3" key="1">
    <citation type="submission" date="2019-09" db="EMBL/GenBank/DDBJ databases">
        <title>Distinct polysaccharide growth profiles of human intestinal Prevotella copri isolates.</title>
        <authorList>
            <person name="Fehlner-Peach H."/>
            <person name="Magnabosco C."/>
            <person name="Raghavan V."/>
            <person name="Scher J.U."/>
            <person name="Tett A."/>
            <person name="Cox L.M."/>
            <person name="Gottsegen C."/>
            <person name="Watters A."/>
            <person name="Wiltshire- Gordon J.D."/>
            <person name="Segata N."/>
            <person name="Bonneau R."/>
            <person name="Littman D.R."/>
        </authorList>
    </citation>
    <scope>NUCLEOTIDE SEQUENCE [LARGE SCALE GENOMIC DNA]</scope>
    <source>
        <strain evidence="3">iAA108</strain>
    </source>
</reference>
<gene>
    <name evidence="2" type="ORF">F7D74_10325</name>
</gene>
<protein>
    <submittedName>
        <fullName evidence="2">Uncharacterized protein</fullName>
    </submittedName>
</protein>
<dbReference type="EMBL" id="VZCC01000071">
    <property type="protein sequence ID" value="MQN84358.1"/>
    <property type="molecule type" value="Genomic_DNA"/>
</dbReference>
<feature type="chain" id="PRO_5041696690" evidence="1">
    <location>
        <begin position="20"/>
        <end position="297"/>
    </location>
</feature>
<proteinExistence type="predicted"/>
<dbReference type="AlphaFoldDB" id="A0AA90UXR9"/>